<feature type="domain" description="AB hydrolase-1" evidence="1">
    <location>
        <begin position="44"/>
        <end position="316"/>
    </location>
</feature>
<dbReference type="InterPro" id="IPR000073">
    <property type="entry name" value="AB_hydrolase_1"/>
</dbReference>
<dbReference type="AlphaFoldDB" id="A0A1V9Y7M0"/>
<dbReference type="SUPFAM" id="SSF53474">
    <property type="entry name" value="alpha/beta-Hydrolases"/>
    <property type="match status" value="1"/>
</dbReference>
<comment type="caution">
    <text evidence="2">The sequence shown here is derived from an EMBL/GenBank/DDBJ whole genome shotgun (WGS) entry which is preliminary data.</text>
</comment>
<evidence type="ECO:0000259" key="1">
    <source>
        <dbReference type="Pfam" id="PF12697"/>
    </source>
</evidence>
<dbReference type="STRING" id="74557.A0A1V9Y7M0"/>
<dbReference type="Gene3D" id="3.40.50.1820">
    <property type="entry name" value="alpha/beta hydrolase"/>
    <property type="match status" value="1"/>
</dbReference>
<reference evidence="2 3" key="1">
    <citation type="journal article" date="2014" name="Genome Biol. Evol.">
        <title>The secreted proteins of Achlya hypogyna and Thraustotheca clavata identify the ancestral oomycete secretome and reveal gene acquisitions by horizontal gene transfer.</title>
        <authorList>
            <person name="Misner I."/>
            <person name="Blouin N."/>
            <person name="Leonard G."/>
            <person name="Richards T.A."/>
            <person name="Lane C.E."/>
        </authorList>
    </citation>
    <scope>NUCLEOTIDE SEQUENCE [LARGE SCALE GENOMIC DNA]</scope>
    <source>
        <strain evidence="2 3">ATCC 34112</strain>
    </source>
</reference>
<dbReference type="InterPro" id="IPR029058">
    <property type="entry name" value="AB_hydrolase_fold"/>
</dbReference>
<evidence type="ECO:0000313" key="3">
    <source>
        <dbReference type="Proteomes" id="UP000243217"/>
    </source>
</evidence>
<dbReference type="EMBL" id="JNBS01004915">
    <property type="protein sequence ID" value="OQR81721.1"/>
    <property type="molecule type" value="Genomic_DNA"/>
</dbReference>
<dbReference type="Pfam" id="PF12697">
    <property type="entry name" value="Abhydrolase_6"/>
    <property type="match status" value="1"/>
</dbReference>
<dbReference type="OrthoDB" id="3466836at2759"/>
<sequence>MEAHTIALPSKATASLSVHTRLWQSNELEGDEIDLTASVATALVVFLNGLMLPQNSWFPVVDKINDEMEKINLPSLSQVVFVTYDRYGQGETKDNDPLDAYAEDPSHGHDALDVVSDLNELVYIVAQLFALPGLPPLIFVANSIGCAVARLYAQVYPKRVHALLLADSIIASSHYGLIIPDPDTETIDQPGITPDMLRKARSALNALFHPDVGNAEGFSRRNLMKLLPHANAPKLLATALNGPFVTVLEHDPEVFLKESMRMPDVAPEIVTTYTNPFWHKYNEGLIEITGADRRKGPAIVEGAGHFIQAMQPHIVANETVDLIVKVLSHVN</sequence>
<protein>
    <recommendedName>
        <fullName evidence="1">AB hydrolase-1 domain-containing protein</fullName>
    </recommendedName>
</protein>
<name>A0A1V9Y7M0_9STRA</name>
<dbReference type="Proteomes" id="UP000243217">
    <property type="component" value="Unassembled WGS sequence"/>
</dbReference>
<proteinExistence type="predicted"/>
<organism evidence="2 3">
    <name type="scientific">Thraustotheca clavata</name>
    <dbReference type="NCBI Taxonomy" id="74557"/>
    <lineage>
        <taxon>Eukaryota</taxon>
        <taxon>Sar</taxon>
        <taxon>Stramenopiles</taxon>
        <taxon>Oomycota</taxon>
        <taxon>Saprolegniomycetes</taxon>
        <taxon>Saprolegniales</taxon>
        <taxon>Achlyaceae</taxon>
        <taxon>Thraustotheca</taxon>
    </lineage>
</organism>
<accession>A0A1V9Y7M0</accession>
<gene>
    <name evidence="2" type="ORF">THRCLA_11470</name>
</gene>
<evidence type="ECO:0000313" key="2">
    <source>
        <dbReference type="EMBL" id="OQR81721.1"/>
    </source>
</evidence>
<keyword evidence="3" id="KW-1185">Reference proteome</keyword>